<gene>
    <name evidence="1" type="ORF">A4X20_00140</name>
</gene>
<sequence length="324" mass="34918">MTSISTKPNVETVRELSATYSNWGRWGEDDQRGTLNHCTQADVARAATSIRSGKRISLALPVDSNGPQIGGFGRFNPIHLMFRDGGDVVSGTIVDDFYGGNDRHIRGTDDMIIMPLQSGTQWDALAHIMFEDKMYNGYPAKRVTSKGAHVNDITQARDAVAGRGVLLDIARYKGVDALEPGYAITAEDLEGCEQDHGVIVGKGDFVMIRTGQLGQRRGNWGDYAGGPAPGLGLASVPWVAERKIAGVATDTWGMEVLPNETPDVFQPLHCVFIVAMGLFVGEIFDLEQLGADCAADGQYDFFFCAPPLPITQGVGSPVNPMAIK</sequence>
<dbReference type="EMBL" id="LWCS01000001">
    <property type="protein sequence ID" value="OAN42174.1"/>
    <property type="molecule type" value="Genomic_DNA"/>
</dbReference>
<evidence type="ECO:0000313" key="2">
    <source>
        <dbReference type="Proteomes" id="UP000078396"/>
    </source>
</evidence>
<dbReference type="SUPFAM" id="SSF102198">
    <property type="entry name" value="Putative cyclase"/>
    <property type="match status" value="1"/>
</dbReference>
<evidence type="ECO:0000313" key="1">
    <source>
        <dbReference type="EMBL" id="OAN42174.1"/>
    </source>
</evidence>
<dbReference type="Pfam" id="PF04199">
    <property type="entry name" value="Cyclase"/>
    <property type="match status" value="1"/>
</dbReference>
<dbReference type="PANTHER" id="PTHR34861:SF10">
    <property type="entry name" value="CYCLASE"/>
    <property type="match status" value="1"/>
</dbReference>
<comment type="caution">
    <text evidence="1">The sequence shown here is derived from an EMBL/GenBank/DDBJ whole genome shotgun (WGS) entry which is preliminary data.</text>
</comment>
<dbReference type="GO" id="GO:0004061">
    <property type="term" value="F:arylformamidase activity"/>
    <property type="evidence" value="ECO:0007669"/>
    <property type="project" value="InterPro"/>
</dbReference>
<dbReference type="RefSeq" id="WP_064279517.1">
    <property type="nucleotide sequence ID" value="NZ_LWCS01000001.1"/>
</dbReference>
<organism evidence="1 2">
    <name type="scientific">Mycolicibacterium iranicum</name>
    <name type="common">Mycobacterium iranicum</name>
    <dbReference type="NCBI Taxonomy" id="912594"/>
    <lineage>
        <taxon>Bacteria</taxon>
        <taxon>Bacillati</taxon>
        <taxon>Actinomycetota</taxon>
        <taxon>Actinomycetes</taxon>
        <taxon>Mycobacteriales</taxon>
        <taxon>Mycobacteriaceae</taxon>
        <taxon>Mycolicibacterium</taxon>
    </lineage>
</organism>
<proteinExistence type="predicted"/>
<dbReference type="Gene3D" id="3.50.30.50">
    <property type="entry name" value="Putative cyclase"/>
    <property type="match status" value="1"/>
</dbReference>
<reference evidence="1 2" key="1">
    <citation type="submission" date="2016-04" db="EMBL/GenBank/DDBJ databases">
        <title>Draft Genome Sequences of Staphylococcus capitis Strain H36, S. capitis Strain H65, S. cohnii Strain H62, S. hominis Strain H69, Mycobacterium iranicum Strain H39, Plantibacter sp. Strain H53, Pseudomonas oryzihabitans Strain H72, and Microbacterium sp. Strain H83, isolated from residential settings.</title>
        <authorList>
            <person name="Lymperopoulou D."/>
            <person name="Adams R.I."/>
            <person name="Lindow S."/>
            <person name="Coil D.A."/>
            <person name="Jospin G."/>
            <person name="Eisen J.A."/>
        </authorList>
    </citation>
    <scope>NUCLEOTIDE SEQUENCE [LARGE SCALE GENOMIC DNA]</scope>
    <source>
        <strain evidence="1 2">H39</strain>
    </source>
</reference>
<accession>A0A178M468</accession>
<dbReference type="AlphaFoldDB" id="A0A178M468"/>
<dbReference type="PANTHER" id="PTHR34861">
    <property type="match status" value="1"/>
</dbReference>
<dbReference type="GO" id="GO:0019441">
    <property type="term" value="P:L-tryptophan catabolic process to kynurenine"/>
    <property type="evidence" value="ECO:0007669"/>
    <property type="project" value="InterPro"/>
</dbReference>
<dbReference type="Proteomes" id="UP000078396">
    <property type="component" value="Unassembled WGS sequence"/>
</dbReference>
<dbReference type="InterPro" id="IPR007325">
    <property type="entry name" value="KFase/CYL"/>
</dbReference>
<protein>
    <submittedName>
        <fullName evidence="1">Cyclase</fullName>
    </submittedName>
</protein>
<dbReference type="InterPro" id="IPR037175">
    <property type="entry name" value="KFase_sf"/>
</dbReference>
<name>A0A178M468_MYCIR</name>
<dbReference type="OrthoDB" id="7067800at2"/>